<dbReference type="SUPFAM" id="SSF49879">
    <property type="entry name" value="SMAD/FHA domain"/>
    <property type="match status" value="1"/>
</dbReference>
<dbReference type="InterPro" id="IPR003018">
    <property type="entry name" value="GAF"/>
</dbReference>
<keyword evidence="3" id="KW-1185">Reference proteome</keyword>
<dbReference type="RefSeq" id="WP_197443105.1">
    <property type="nucleotide sequence ID" value="NZ_CP036433.1"/>
</dbReference>
<dbReference type="KEGG" id="lcre:Pla8534_17190"/>
<dbReference type="InterPro" id="IPR029016">
    <property type="entry name" value="GAF-like_dom_sf"/>
</dbReference>
<dbReference type="AlphaFoldDB" id="A0A518DQ31"/>
<dbReference type="PANTHER" id="PTHR23308">
    <property type="entry name" value="NUCLEAR INHIBITOR OF PROTEIN PHOSPHATASE-1"/>
    <property type="match status" value="1"/>
</dbReference>
<dbReference type="Gene3D" id="3.30.450.40">
    <property type="match status" value="1"/>
</dbReference>
<dbReference type="SMART" id="SM00240">
    <property type="entry name" value="FHA"/>
    <property type="match status" value="1"/>
</dbReference>
<dbReference type="InterPro" id="IPR050923">
    <property type="entry name" value="Cell_Proc_Reg/RNA_Proc"/>
</dbReference>
<dbReference type="Pfam" id="PF00498">
    <property type="entry name" value="FHA"/>
    <property type="match status" value="1"/>
</dbReference>
<dbReference type="SUPFAM" id="SSF55781">
    <property type="entry name" value="GAF domain-like"/>
    <property type="match status" value="1"/>
</dbReference>
<organism evidence="2 3">
    <name type="scientific">Lignipirellula cremea</name>
    <dbReference type="NCBI Taxonomy" id="2528010"/>
    <lineage>
        <taxon>Bacteria</taxon>
        <taxon>Pseudomonadati</taxon>
        <taxon>Planctomycetota</taxon>
        <taxon>Planctomycetia</taxon>
        <taxon>Pirellulales</taxon>
        <taxon>Pirellulaceae</taxon>
        <taxon>Lignipirellula</taxon>
    </lineage>
</organism>
<reference evidence="2 3" key="1">
    <citation type="submission" date="2019-02" db="EMBL/GenBank/DDBJ databases">
        <title>Deep-cultivation of Planctomycetes and their phenomic and genomic characterization uncovers novel biology.</title>
        <authorList>
            <person name="Wiegand S."/>
            <person name="Jogler M."/>
            <person name="Boedeker C."/>
            <person name="Pinto D."/>
            <person name="Vollmers J."/>
            <person name="Rivas-Marin E."/>
            <person name="Kohn T."/>
            <person name="Peeters S.H."/>
            <person name="Heuer A."/>
            <person name="Rast P."/>
            <person name="Oberbeckmann S."/>
            <person name="Bunk B."/>
            <person name="Jeske O."/>
            <person name="Meyerdierks A."/>
            <person name="Storesund J.E."/>
            <person name="Kallscheuer N."/>
            <person name="Luecker S."/>
            <person name="Lage O.M."/>
            <person name="Pohl T."/>
            <person name="Merkel B.J."/>
            <person name="Hornburger P."/>
            <person name="Mueller R.-W."/>
            <person name="Bruemmer F."/>
            <person name="Labrenz M."/>
            <person name="Spormann A.M."/>
            <person name="Op den Camp H."/>
            <person name="Overmann J."/>
            <person name="Amann R."/>
            <person name="Jetten M.S.M."/>
            <person name="Mascher T."/>
            <person name="Medema M.H."/>
            <person name="Devos D.P."/>
            <person name="Kaster A.-K."/>
            <person name="Ovreas L."/>
            <person name="Rohde M."/>
            <person name="Galperin M.Y."/>
            <person name="Jogler C."/>
        </authorList>
    </citation>
    <scope>NUCLEOTIDE SEQUENCE [LARGE SCALE GENOMIC DNA]</scope>
    <source>
        <strain evidence="2 3">Pla85_3_4</strain>
    </source>
</reference>
<dbReference type="InterPro" id="IPR008984">
    <property type="entry name" value="SMAD_FHA_dom_sf"/>
</dbReference>
<evidence type="ECO:0000259" key="1">
    <source>
        <dbReference type="PROSITE" id="PS50006"/>
    </source>
</evidence>
<dbReference type="Gene3D" id="2.60.200.20">
    <property type="match status" value="1"/>
</dbReference>
<dbReference type="PROSITE" id="PS50006">
    <property type="entry name" value="FHA_DOMAIN"/>
    <property type="match status" value="1"/>
</dbReference>
<dbReference type="CDD" id="cd00060">
    <property type="entry name" value="FHA"/>
    <property type="match status" value="1"/>
</dbReference>
<proteinExistence type="predicted"/>
<evidence type="ECO:0000313" key="2">
    <source>
        <dbReference type="EMBL" id="QDU93933.1"/>
    </source>
</evidence>
<evidence type="ECO:0000313" key="3">
    <source>
        <dbReference type="Proteomes" id="UP000317648"/>
    </source>
</evidence>
<dbReference type="InterPro" id="IPR000253">
    <property type="entry name" value="FHA_dom"/>
</dbReference>
<name>A0A518DQ31_9BACT</name>
<feature type="domain" description="FHA" evidence="1">
    <location>
        <begin position="23"/>
        <end position="72"/>
    </location>
</feature>
<dbReference type="Proteomes" id="UP000317648">
    <property type="component" value="Chromosome"/>
</dbReference>
<dbReference type="Pfam" id="PF13185">
    <property type="entry name" value="GAF_2"/>
    <property type="match status" value="1"/>
</dbReference>
<accession>A0A518DQ31</accession>
<protein>
    <submittedName>
        <fullName evidence="2">Glycogen accumulation regulator GarA</fullName>
    </submittedName>
</protein>
<sequence>MAAIEIRENGDDVRVCELTRDHNILGRHPECDVCLDRRNVSRQHCRIICEGGLWYVEDLNSLNGTFVNGRRIAGRHPLQDRDLLHIYKLSATFYSGAAPVRAQVLTTPREPVLHLPPTPPAAESQGPREPNILHSYRVEPATLPLTLSEKKLPGVFHLLATMNDPAEPEVLLPRLLDALFLVFPQARRGHLVFSEGKDPARVLFANKSRSEEAAGETMLGPIRNNIAEQVLKEGIAVLGVDYADEAKEEAQDSIFEVVNRAAMYVPLLRMEGDPLGVAYLDTTEPERRFQADDLEVFAALALVAGQIIDYSRQHARRHTMQREVNKANEAHEA</sequence>
<gene>
    <name evidence="2" type="primary">garA</name>
    <name evidence="2" type="ORF">Pla8534_17190</name>
</gene>
<dbReference type="EMBL" id="CP036433">
    <property type="protein sequence ID" value="QDU93933.1"/>
    <property type="molecule type" value="Genomic_DNA"/>
</dbReference>